<organism evidence="1 2">
    <name type="scientific">Rotaria sordida</name>
    <dbReference type="NCBI Taxonomy" id="392033"/>
    <lineage>
        <taxon>Eukaryota</taxon>
        <taxon>Metazoa</taxon>
        <taxon>Spiralia</taxon>
        <taxon>Gnathifera</taxon>
        <taxon>Rotifera</taxon>
        <taxon>Eurotatoria</taxon>
        <taxon>Bdelloidea</taxon>
        <taxon>Philodinida</taxon>
        <taxon>Philodinidae</taxon>
        <taxon>Rotaria</taxon>
    </lineage>
</organism>
<sequence>QWVFDKISSEIFQWIKELVKSNKFCFQAYRLIPSKLNPENNILTKRFNDSFESNIKHCKFIRNRKNQLLRVRQKYYLLTVNI</sequence>
<protein>
    <submittedName>
        <fullName evidence="1">Uncharacterized protein</fullName>
    </submittedName>
</protein>
<name>A0A820KTX0_9BILA</name>
<reference evidence="1" key="1">
    <citation type="submission" date="2021-02" db="EMBL/GenBank/DDBJ databases">
        <authorList>
            <person name="Nowell W R."/>
        </authorList>
    </citation>
    <scope>NUCLEOTIDE SEQUENCE</scope>
</reference>
<evidence type="ECO:0000313" key="1">
    <source>
        <dbReference type="EMBL" id="CAF4342183.1"/>
    </source>
</evidence>
<gene>
    <name evidence="1" type="ORF">FNK824_LOCUS42058</name>
</gene>
<evidence type="ECO:0000313" key="2">
    <source>
        <dbReference type="Proteomes" id="UP000663874"/>
    </source>
</evidence>
<dbReference type="Proteomes" id="UP000663874">
    <property type="component" value="Unassembled WGS sequence"/>
</dbReference>
<proteinExistence type="predicted"/>
<feature type="non-terminal residue" evidence="1">
    <location>
        <position position="1"/>
    </location>
</feature>
<dbReference type="AlphaFoldDB" id="A0A820KTX0"/>
<dbReference type="EMBL" id="CAJOBE010046064">
    <property type="protein sequence ID" value="CAF4342183.1"/>
    <property type="molecule type" value="Genomic_DNA"/>
</dbReference>
<comment type="caution">
    <text evidence="1">The sequence shown here is derived from an EMBL/GenBank/DDBJ whole genome shotgun (WGS) entry which is preliminary data.</text>
</comment>
<accession>A0A820KTX0</accession>